<dbReference type="Gene3D" id="1.10.10.60">
    <property type="entry name" value="Homeodomain-like"/>
    <property type="match status" value="1"/>
</dbReference>
<feature type="domain" description="Myb-like" evidence="2">
    <location>
        <begin position="13"/>
        <end position="81"/>
    </location>
</feature>
<sequence>MTAGGSSAAAIPRKSTPGSPWTDQETAHLIEAYEEKWYSLKRGQLKAQQWEEVAAEIAARCGLSAPSKNGTQCRHKIEKLRKRYRSERLRPVRSSWTFFDRIDRMERGPIPISARPLPPASSDEDEDSGEPHGSNKRSINGILREVVPWGNSRTRKKRTEEDDEDEDDGDDDEEDVEEIGVGGGAGEGLAELAAELTRFGEGYVKLERKRMEMMREMEREWMEMETRRVEMVMDAQRCLVETIAGAFSKKAKNSEDL</sequence>
<feature type="region of interest" description="Disordered" evidence="1">
    <location>
        <begin position="109"/>
        <end position="186"/>
    </location>
</feature>
<dbReference type="EMBL" id="KZ452018">
    <property type="protein sequence ID" value="PKA50775.1"/>
    <property type="molecule type" value="Genomic_DNA"/>
</dbReference>
<evidence type="ECO:0000313" key="3">
    <source>
        <dbReference type="EMBL" id="PKA50775.1"/>
    </source>
</evidence>
<dbReference type="PROSITE" id="PS50090">
    <property type="entry name" value="MYB_LIKE"/>
    <property type="match status" value="1"/>
</dbReference>
<proteinExistence type="predicted"/>
<organism evidence="3 4">
    <name type="scientific">Apostasia shenzhenica</name>
    <dbReference type="NCBI Taxonomy" id="1088818"/>
    <lineage>
        <taxon>Eukaryota</taxon>
        <taxon>Viridiplantae</taxon>
        <taxon>Streptophyta</taxon>
        <taxon>Embryophyta</taxon>
        <taxon>Tracheophyta</taxon>
        <taxon>Spermatophyta</taxon>
        <taxon>Magnoliopsida</taxon>
        <taxon>Liliopsida</taxon>
        <taxon>Asparagales</taxon>
        <taxon>Orchidaceae</taxon>
        <taxon>Apostasioideae</taxon>
        <taxon>Apostasia</taxon>
    </lineage>
</organism>
<dbReference type="OrthoDB" id="1901794at2759"/>
<evidence type="ECO:0000256" key="1">
    <source>
        <dbReference type="SAM" id="MobiDB-lite"/>
    </source>
</evidence>
<protein>
    <recommendedName>
        <fullName evidence="2">Myb-like domain-containing protein</fullName>
    </recommendedName>
</protein>
<reference evidence="3 4" key="1">
    <citation type="journal article" date="2017" name="Nature">
        <title>The Apostasia genome and the evolution of orchids.</title>
        <authorList>
            <person name="Zhang G.Q."/>
            <person name="Liu K.W."/>
            <person name="Li Z."/>
            <person name="Lohaus R."/>
            <person name="Hsiao Y.Y."/>
            <person name="Niu S.C."/>
            <person name="Wang J.Y."/>
            <person name="Lin Y.C."/>
            <person name="Xu Q."/>
            <person name="Chen L.J."/>
            <person name="Yoshida K."/>
            <person name="Fujiwara S."/>
            <person name="Wang Z.W."/>
            <person name="Zhang Y.Q."/>
            <person name="Mitsuda N."/>
            <person name="Wang M."/>
            <person name="Liu G.H."/>
            <person name="Pecoraro L."/>
            <person name="Huang H.X."/>
            <person name="Xiao X.J."/>
            <person name="Lin M."/>
            <person name="Wu X.Y."/>
            <person name="Wu W.L."/>
            <person name="Chen Y.Y."/>
            <person name="Chang S.B."/>
            <person name="Sakamoto S."/>
            <person name="Ohme-Takagi M."/>
            <person name="Yagi M."/>
            <person name="Zeng S.J."/>
            <person name="Shen C.Y."/>
            <person name="Yeh C.M."/>
            <person name="Luo Y.B."/>
            <person name="Tsai W.C."/>
            <person name="Van de Peer Y."/>
            <person name="Liu Z.J."/>
        </authorList>
    </citation>
    <scope>NUCLEOTIDE SEQUENCE [LARGE SCALE GENOMIC DNA]</scope>
    <source>
        <strain evidence="4">cv. Shenzhen</strain>
        <tissue evidence="3">Stem</tissue>
    </source>
</reference>
<dbReference type="SMART" id="SM00595">
    <property type="entry name" value="MADF"/>
    <property type="match status" value="1"/>
</dbReference>
<dbReference type="InterPro" id="IPR044823">
    <property type="entry name" value="ASIL1/2-like"/>
</dbReference>
<evidence type="ECO:0000313" key="4">
    <source>
        <dbReference type="Proteomes" id="UP000236161"/>
    </source>
</evidence>
<name>A0A2I0A5F9_9ASPA</name>
<dbReference type="InterPro" id="IPR001005">
    <property type="entry name" value="SANT/Myb"/>
</dbReference>
<dbReference type="Proteomes" id="UP000236161">
    <property type="component" value="Unassembled WGS sequence"/>
</dbReference>
<dbReference type="PANTHER" id="PTHR31307:SF3">
    <property type="entry name" value="HOMEODOMAIN-LIKE SUPERFAMILY PROTEIN"/>
    <property type="match status" value="1"/>
</dbReference>
<dbReference type="FunFam" id="1.10.10.60:FF:000152">
    <property type="entry name" value="Trihelix transcription factor ASIL2"/>
    <property type="match status" value="1"/>
</dbReference>
<keyword evidence="4" id="KW-1185">Reference proteome</keyword>
<feature type="compositionally biased region" description="Acidic residues" evidence="1">
    <location>
        <begin position="161"/>
        <end position="178"/>
    </location>
</feature>
<dbReference type="AlphaFoldDB" id="A0A2I0A5F9"/>
<dbReference type="STRING" id="1088818.A0A2I0A5F9"/>
<dbReference type="PANTHER" id="PTHR31307">
    <property type="entry name" value="TRIHELIX TRANSCRIPTION FACTOR ASIL2"/>
    <property type="match status" value="1"/>
</dbReference>
<evidence type="ECO:0000259" key="2">
    <source>
        <dbReference type="PROSITE" id="PS50090"/>
    </source>
</evidence>
<accession>A0A2I0A5F9</accession>
<dbReference type="InterPro" id="IPR044822">
    <property type="entry name" value="Myb_DNA-bind_4"/>
</dbReference>
<dbReference type="Pfam" id="PF13837">
    <property type="entry name" value="Myb_DNA-bind_4"/>
    <property type="match status" value="1"/>
</dbReference>
<gene>
    <name evidence="3" type="ORF">AXF42_Ash017654</name>
</gene>
<feature type="region of interest" description="Disordered" evidence="1">
    <location>
        <begin position="1"/>
        <end position="23"/>
    </location>
</feature>